<organism evidence="1 2">
    <name type="scientific">Spirosoma validum</name>
    <dbReference type="NCBI Taxonomy" id="2771355"/>
    <lineage>
        <taxon>Bacteria</taxon>
        <taxon>Pseudomonadati</taxon>
        <taxon>Bacteroidota</taxon>
        <taxon>Cytophagia</taxon>
        <taxon>Cytophagales</taxon>
        <taxon>Cytophagaceae</taxon>
        <taxon>Spirosoma</taxon>
    </lineage>
</organism>
<gene>
    <name evidence="1" type="ORF">IC230_12945</name>
</gene>
<dbReference type="Proteomes" id="UP000653797">
    <property type="component" value="Unassembled WGS sequence"/>
</dbReference>
<reference evidence="1" key="1">
    <citation type="submission" date="2020-09" db="EMBL/GenBank/DDBJ databases">
        <authorList>
            <person name="Kim M.K."/>
        </authorList>
    </citation>
    <scope>NUCLEOTIDE SEQUENCE</scope>
    <source>
        <strain evidence="1">BT704</strain>
    </source>
</reference>
<evidence type="ECO:0008006" key="3">
    <source>
        <dbReference type="Google" id="ProtNLM"/>
    </source>
</evidence>
<dbReference type="AlphaFoldDB" id="A0A927GDQ6"/>
<dbReference type="RefSeq" id="WP_191039452.1">
    <property type="nucleotide sequence ID" value="NZ_JACXAA010000004.1"/>
</dbReference>
<name>A0A927GDQ6_9BACT</name>
<dbReference type="EMBL" id="JACXAA010000004">
    <property type="protein sequence ID" value="MBD2753805.1"/>
    <property type="molecule type" value="Genomic_DNA"/>
</dbReference>
<evidence type="ECO:0000313" key="1">
    <source>
        <dbReference type="EMBL" id="MBD2753805.1"/>
    </source>
</evidence>
<evidence type="ECO:0000313" key="2">
    <source>
        <dbReference type="Proteomes" id="UP000653797"/>
    </source>
</evidence>
<sequence length="347" mass="39872">MSSRKFSLKEWNEQHFARVEAYIGDIERIFQKALAEAVRLAVDLRISPDDLFSFDDYPAGRERIEKILRDLAFELMVAITTAQQNQWLYANQKNDAMVAASLPAALTSPVVTGKYMARNLEALQAFQQRVVGGLRLSERVWKTTQQFRKEIELGLDLGIGEGRSAQLISKQLRGYLKEPEMLFRRVRSKRGNLVLSKHAQAYKPGQGVYRSSYKNAMRVARTEINDAYRQADHLRYLQLDFVVGIEVRRSNNPFACDICEPLKGKYPKNFKFIGWHPNCRCVAIPVLASREELSRLNAMLLRDEDPAAFRSENEITKINPGFTKWLEANQERLLRAKSLPQFVTDNV</sequence>
<accession>A0A927GDQ6</accession>
<keyword evidence="2" id="KW-1185">Reference proteome</keyword>
<proteinExistence type="predicted"/>
<protein>
    <recommendedName>
        <fullName evidence="3">Phage head morphogenesis domain-containing protein</fullName>
    </recommendedName>
</protein>
<comment type="caution">
    <text evidence="1">The sequence shown here is derived from an EMBL/GenBank/DDBJ whole genome shotgun (WGS) entry which is preliminary data.</text>
</comment>